<comment type="caution">
    <text evidence="9">The sequence shown here is derived from an EMBL/GenBank/DDBJ whole genome shotgun (WGS) entry which is preliminary data.</text>
</comment>
<gene>
    <name evidence="9" type="ORF">A4X06_0g8990</name>
</gene>
<proteinExistence type="inferred from homology"/>
<keyword evidence="4" id="KW-0540">Nuclease</keyword>
<protein>
    <recommendedName>
        <fullName evidence="8">DDE Tnp4 domain-containing protein</fullName>
    </recommendedName>
</protein>
<name>A0A8X7MK71_9BASI</name>
<dbReference type="EMBL" id="LWDE02002271">
    <property type="protein sequence ID" value="KAE8238118.1"/>
    <property type="molecule type" value="Genomic_DNA"/>
</dbReference>
<evidence type="ECO:0000256" key="1">
    <source>
        <dbReference type="ARBA" id="ARBA00001968"/>
    </source>
</evidence>
<reference evidence="9" key="2">
    <citation type="journal article" date="2019" name="IMA Fungus">
        <title>Genome sequencing and comparison of five Tilletia species to identify candidate genes for the detection of regulated species infecting wheat.</title>
        <authorList>
            <person name="Nguyen H.D.T."/>
            <person name="Sultana T."/>
            <person name="Kesanakurti P."/>
            <person name="Hambleton S."/>
        </authorList>
    </citation>
    <scope>NUCLEOTIDE SEQUENCE</scope>
    <source>
        <strain evidence="9">DAOMC 236426</strain>
    </source>
</reference>
<dbReference type="AlphaFoldDB" id="A0A8X7MK71"/>
<evidence type="ECO:0000259" key="8">
    <source>
        <dbReference type="Pfam" id="PF13359"/>
    </source>
</evidence>
<dbReference type="GO" id="GO:0005634">
    <property type="term" value="C:nucleus"/>
    <property type="evidence" value="ECO:0007669"/>
    <property type="project" value="UniProtKB-SubCell"/>
</dbReference>
<evidence type="ECO:0000256" key="5">
    <source>
        <dbReference type="ARBA" id="ARBA00022723"/>
    </source>
</evidence>
<dbReference type="PANTHER" id="PTHR22930">
    <property type="match status" value="1"/>
</dbReference>
<dbReference type="GO" id="GO:0004518">
    <property type="term" value="F:nuclease activity"/>
    <property type="evidence" value="ECO:0007669"/>
    <property type="project" value="UniProtKB-KW"/>
</dbReference>
<keyword evidence="5" id="KW-0479">Metal-binding</keyword>
<evidence type="ECO:0000256" key="2">
    <source>
        <dbReference type="ARBA" id="ARBA00004123"/>
    </source>
</evidence>
<comment type="cofactor">
    <cofactor evidence="1">
        <name>a divalent metal cation</name>
        <dbReference type="ChEBI" id="CHEBI:60240"/>
    </cofactor>
</comment>
<dbReference type="Proteomes" id="UP000077684">
    <property type="component" value="Unassembled WGS sequence"/>
</dbReference>
<sequence length="247" mass="27560">MFVKAPGSDAEVPERLRHFKAVLGAVDGVHVAAHPSAVDATRFRNRKAGLTFNVLAACGFDLSFHYILTGWEGSAADSHVFHAARTSTWLIPKGRTYLADAGFPLCVELLTPYRNTRYHLNEWGDGSETVTNKEELYNRRHSGLRSVIERAFGIMKARFKVLRTGSQFDLKVQAAVFPALAVVHNMLISDDPDDPYLLDDFALAEMEMDGTTDSTLRAAAGRISDAERKSGQDQRDKIARKMWRSFK</sequence>
<feature type="domain" description="DDE Tnp4" evidence="8">
    <location>
        <begin position="26"/>
        <end position="185"/>
    </location>
</feature>
<evidence type="ECO:0000256" key="4">
    <source>
        <dbReference type="ARBA" id="ARBA00022722"/>
    </source>
</evidence>
<evidence type="ECO:0000256" key="3">
    <source>
        <dbReference type="ARBA" id="ARBA00006958"/>
    </source>
</evidence>
<evidence type="ECO:0000256" key="6">
    <source>
        <dbReference type="ARBA" id="ARBA00022801"/>
    </source>
</evidence>
<keyword evidence="10" id="KW-1185">Reference proteome</keyword>
<comment type="similarity">
    <text evidence="3">Belongs to the HARBI1 family.</text>
</comment>
<dbReference type="Pfam" id="PF13359">
    <property type="entry name" value="DDE_Tnp_4"/>
    <property type="match status" value="1"/>
</dbReference>
<organism evidence="9 10">
    <name type="scientific">Tilletia controversa</name>
    <name type="common">dwarf bunt fungus</name>
    <dbReference type="NCBI Taxonomy" id="13291"/>
    <lineage>
        <taxon>Eukaryota</taxon>
        <taxon>Fungi</taxon>
        <taxon>Dikarya</taxon>
        <taxon>Basidiomycota</taxon>
        <taxon>Ustilaginomycotina</taxon>
        <taxon>Exobasidiomycetes</taxon>
        <taxon>Tilletiales</taxon>
        <taxon>Tilletiaceae</taxon>
        <taxon>Tilletia</taxon>
    </lineage>
</organism>
<evidence type="ECO:0000313" key="9">
    <source>
        <dbReference type="EMBL" id="KAE8238118.1"/>
    </source>
</evidence>
<keyword evidence="7" id="KW-0539">Nucleus</keyword>
<comment type="subcellular location">
    <subcellularLocation>
        <location evidence="2">Nucleus</location>
    </subcellularLocation>
</comment>
<evidence type="ECO:0000313" key="10">
    <source>
        <dbReference type="Proteomes" id="UP000077684"/>
    </source>
</evidence>
<evidence type="ECO:0000256" key="7">
    <source>
        <dbReference type="ARBA" id="ARBA00023242"/>
    </source>
</evidence>
<dbReference type="InterPro" id="IPR027806">
    <property type="entry name" value="HARBI1_dom"/>
</dbReference>
<dbReference type="InterPro" id="IPR045249">
    <property type="entry name" value="HARBI1-like"/>
</dbReference>
<dbReference type="GO" id="GO:0046872">
    <property type="term" value="F:metal ion binding"/>
    <property type="evidence" value="ECO:0007669"/>
    <property type="project" value="UniProtKB-KW"/>
</dbReference>
<keyword evidence="6" id="KW-0378">Hydrolase</keyword>
<accession>A0A8X7MK71</accession>
<dbReference type="GO" id="GO:0016787">
    <property type="term" value="F:hydrolase activity"/>
    <property type="evidence" value="ECO:0007669"/>
    <property type="project" value="UniProtKB-KW"/>
</dbReference>
<dbReference type="PANTHER" id="PTHR22930:SF85">
    <property type="entry name" value="GH03217P-RELATED"/>
    <property type="match status" value="1"/>
</dbReference>
<reference evidence="9" key="1">
    <citation type="submission" date="2016-04" db="EMBL/GenBank/DDBJ databases">
        <authorList>
            <person name="Nguyen H.D."/>
            <person name="Samba Siva P."/>
            <person name="Cullis J."/>
            <person name="Levesque C.A."/>
            <person name="Hambleton S."/>
        </authorList>
    </citation>
    <scope>NUCLEOTIDE SEQUENCE</scope>
    <source>
        <strain evidence="9">DAOMC 236426</strain>
    </source>
</reference>